<name>A0A4R3L6B1_9BURK</name>
<evidence type="ECO:0000313" key="1">
    <source>
        <dbReference type="EMBL" id="TCS95263.1"/>
    </source>
</evidence>
<accession>A0A4R3L6B1</accession>
<gene>
    <name evidence="1" type="ORF">EDC36_11510</name>
    <name evidence="2" type="ORF">Tigna_02127</name>
</gene>
<organism evidence="1 3">
    <name type="scientific">Tepidimonas ignava</name>
    <dbReference type="NCBI Taxonomy" id="114249"/>
    <lineage>
        <taxon>Bacteria</taxon>
        <taxon>Pseudomonadati</taxon>
        <taxon>Pseudomonadota</taxon>
        <taxon>Betaproteobacteria</taxon>
        <taxon>Burkholderiales</taxon>
        <taxon>Tepidimonas</taxon>
    </lineage>
</organism>
<evidence type="ECO:0000313" key="3">
    <source>
        <dbReference type="Proteomes" id="UP000295536"/>
    </source>
</evidence>
<keyword evidence="4" id="KW-1185">Reference proteome</keyword>
<comment type="caution">
    <text evidence="1">The sequence shown here is derived from an EMBL/GenBank/DDBJ whole genome shotgun (WGS) entry which is preliminary data.</text>
</comment>
<protein>
    <submittedName>
        <fullName evidence="1">Uncharacterized protein</fullName>
    </submittedName>
</protein>
<dbReference type="RefSeq" id="WP_132963318.1">
    <property type="nucleotide sequence ID" value="NZ_SMAH01000015.1"/>
</dbReference>
<dbReference type="Proteomes" id="UP000295536">
    <property type="component" value="Unassembled WGS sequence"/>
</dbReference>
<dbReference type="EMBL" id="VJNC01000015">
    <property type="protein sequence ID" value="TSE19798.1"/>
    <property type="molecule type" value="Genomic_DNA"/>
</dbReference>
<dbReference type="OrthoDB" id="487531at2"/>
<reference evidence="2 4" key="2">
    <citation type="submission" date="2019-07" db="EMBL/GenBank/DDBJ databases">
        <title>Tepidimonas ignava SPS-1037 draft genome.</title>
        <authorList>
            <person name="Da Costa M.S."/>
            <person name="Froufe H.J.C."/>
            <person name="Egas C."/>
            <person name="Albuquerque L."/>
        </authorList>
    </citation>
    <scope>NUCLEOTIDE SEQUENCE [LARGE SCALE GENOMIC DNA]</scope>
    <source>
        <strain evidence="2 4">SPS-1037</strain>
    </source>
</reference>
<sequence length="105" mass="12087">MWICLNDAFLSIVSKECPPDSLLVRARRAGDIERVFPGYPVRESLHTDYRYRAVVPREVVAETIAQRLREVDYGNFKASVADDDLHDAYARVWGVMFGLQSRRRG</sequence>
<proteinExistence type="predicted"/>
<reference evidence="1 3" key="1">
    <citation type="submission" date="2019-03" db="EMBL/GenBank/DDBJ databases">
        <title>Genomic Encyclopedia of Type Strains, Phase IV (KMG-IV): sequencing the most valuable type-strain genomes for metagenomic binning, comparative biology and taxonomic classification.</title>
        <authorList>
            <person name="Goeker M."/>
        </authorList>
    </citation>
    <scope>NUCLEOTIDE SEQUENCE [LARGE SCALE GENOMIC DNA]</scope>
    <source>
        <strain evidence="1 3">DSM 12034</strain>
    </source>
</reference>
<evidence type="ECO:0000313" key="2">
    <source>
        <dbReference type="EMBL" id="TSE19798.1"/>
    </source>
</evidence>
<dbReference type="AlphaFoldDB" id="A0A4R3L6B1"/>
<dbReference type="EMBL" id="SMAH01000015">
    <property type="protein sequence ID" value="TCS95263.1"/>
    <property type="molecule type" value="Genomic_DNA"/>
</dbReference>
<dbReference type="Proteomes" id="UP000315577">
    <property type="component" value="Unassembled WGS sequence"/>
</dbReference>
<evidence type="ECO:0000313" key="4">
    <source>
        <dbReference type="Proteomes" id="UP000315577"/>
    </source>
</evidence>